<organism evidence="2 3">
    <name type="scientific">Pseudonocardia sulfidoxydans NBRC 16205</name>
    <dbReference type="NCBI Taxonomy" id="1223511"/>
    <lineage>
        <taxon>Bacteria</taxon>
        <taxon>Bacillati</taxon>
        <taxon>Actinomycetota</taxon>
        <taxon>Actinomycetes</taxon>
        <taxon>Pseudonocardiales</taxon>
        <taxon>Pseudonocardiaceae</taxon>
        <taxon>Pseudonocardia</taxon>
    </lineage>
</organism>
<sequence>MGENNMVTEPGVILGYGNLVGVSFEERVSAAAAAGADAIGYSVFEFQDARRAGITARDLAGIAERSGVRVAELEIGLGFDGPADGRRWQPAGFPWELPYMDAGVEQDLIELAGAFGAHHIVVTASTGGSGTASAARFARLCDRAAEVGSKVAIEFLPGTDMPDIASALSVVQAADRDNGGLCVDNWHFMRGNRDEAALRSLPADRVVVVQLSDGPVAPRTDDYFEETLRHRALFGDGDWDVAGFLATLRAAGATAPVSIEILSEHWQAQPVVETAKVFVAAARALENPV</sequence>
<dbReference type="PANTHER" id="PTHR12110">
    <property type="entry name" value="HYDROXYPYRUVATE ISOMERASE"/>
    <property type="match status" value="1"/>
</dbReference>
<evidence type="ECO:0000313" key="2">
    <source>
        <dbReference type="EMBL" id="GEL22210.1"/>
    </source>
</evidence>
<dbReference type="RefSeq" id="WP_147103147.1">
    <property type="nucleotide sequence ID" value="NZ_BJVJ01000007.1"/>
</dbReference>
<dbReference type="GO" id="GO:0016853">
    <property type="term" value="F:isomerase activity"/>
    <property type="evidence" value="ECO:0007669"/>
    <property type="project" value="UniProtKB-KW"/>
</dbReference>
<name>A0A511DBM7_9PSEU</name>
<dbReference type="Pfam" id="PF01261">
    <property type="entry name" value="AP_endonuc_2"/>
    <property type="match status" value="1"/>
</dbReference>
<keyword evidence="3" id="KW-1185">Reference proteome</keyword>
<accession>A0A511DBM7</accession>
<dbReference type="InterPro" id="IPR013022">
    <property type="entry name" value="Xyl_isomerase-like_TIM-brl"/>
</dbReference>
<dbReference type="OrthoDB" id="9780241at2"/>
<dbReference type="SUPFAM" id="SSF51658">
    <property type="entry name" value="Xylose isomerase-like"/>
    <property type="match status" value="1"/>
</dbReference>
<evidence type="ECO:0000313" key="3">
    <source>
        <dbReference type="Proteomes" id="UP000321685"/>
    </source>
</evidence>
<dbReference type="InterPro" id="IPR036237">
    <property type="entry name" value="Xyl_isomerase-like_sf"/>
</dbReference>
<protein>
    <submittedName>
        <fullName evidence="2">Sugar phosphate isomerase</fullName>
    </submittedName>
</protein>
<dbReference type="AlphaFoldDB" id="A0A511DBM7"/>
<dbReference type="PANTHER" id="PTHR12110:SF48">
    <property type="entry name" value="BLL3656 PROTEIN"/>
    <property type="match status" value="1"/>
</dbReference>
<comment type="caution">
    <text evidence="2">The sequence shown here is derived from an EMBL/GenBank/DDBJ whole genome shotgun (WGS) entry which is preliminary data.</text>
</comment>
<dbReference type="EMBL" id="BJVJ01000007">
    <property type="protein sequence ID" value="GEL22210.1"/>
    <property type="molecule type" value="Genomic_DNA"/>
</dbReference>
<dbReference type="Gene3D" id="3.20.20.150">
    <property type="entry name" value="Divalent-metal-dependent TIM barrel enzymes"/>
    <property type="match status" value="1"/>
</dbReference>
<dbReference type="InterPro" id="IPR050312">
    <property type="entry name" value="IolE/XylAMocC-like"/>
</dbReference>
<evidence type="ECO:0000259" key="1">
    <source>
        <dbReference type="Pfam" id="PF01261"/>
    </source>
</evidence>
<gene>
    <name evidence="2" type="ORF">PSU4_11640</name>
</gene>
<dbReference type="Proteomes" id="UP000321685">
    <property type="component" value="Unassembled WGS sequence"/>
</dbReference>
<keyword evidence="2" id="KW-0413">Isomerase</keyword>
<reference evidence="2 3" key="1">
    <citation type="submission" date="2019-07" db="EMBL/GenBank/DDBJ databases">
        <title>Whole genome shotgun sequence of Pseudonocardia sulfidoxydans NBRC 16205.</title>
        <authorList>
            <person name="Hosoyama A."/>
            <person name="Uohara A."/>
            <person name="Ohji S."/>
            <person name="Ichikawa N."/>
        </authorList>
    </citation>
    <scope>NUCLEOTIDE SEQUENCE [LARGE SCALE GENOMIC DNA]</scope>
    <source>
        <strain evidence="2 3">NBRC 16205</strain>
    </source>
</reference>
<proteinExistence type="predicted"/>
<feature type="domain" description="Xylose isomerase-like TIM barrel" evidence="1">
    <location>
        <begin position="29"/>
        <end position="273"/>
    </location>
</feature>